<keyword evidence="2" id="KW-1185">Reference proteome</keyword>
<organism evidence="1 2">
    <name type="scientific">Shewanella phaeophyticola</name>
    <dbReference type="NCBI Taxonomy" id="2978345"/>
    <lineage>
        <taxon>Bacteria</taxon>
        <taxon>Pseudomonadati</taxon>
        <taxon>Pseudomonadota</taxon>
        <taxon>Gammaproteobacteria</taxon>
        <taxon>Alteromonadales</taxon>
        <taxon>Shewanellaceae</taxon>
        <taxon>Shewanella</taxon>
    </lineage>
</organism>
<dbReference type="EMBL" id="JAODOQ010000001">
    <property type="protein sequence ID" value="MCT8985751.1"/>
    <property type="molecule type" value="Genomic_DNA"/>
</dbReference>
<evidence type="ECO:0000313" key="2">
    <source>
        <dbReference type="Proteomes" id="UP001431192"/>
    </source>
</evidence>
<sequence>MKRKIFLHVDPHKTGTTLIQKVFLDNQSELFRNGLFYPKKYVRIFGHHHLRDLIKDRALTQLDHDFFNDINSNILLSSEDFITFSVDDFKYLKSYFNEFDVNVIYSWRRSSLKMYSIWQEVVKHGQSISFLSFTTSI</sequence>
<proteinExistence type="predicted"/>
<dbReference type="Proteomes" id="UP001431192">
    <property type="component" value="Unassembled WGS sequence"/>
</dbReference>
<comment type="caution">
    <text evidence="1">The sequence shown here is derived from an EMBL/GenBank/DDBJ whole genome shotgun (WGS) entry which is preliminary data.</text>
</comment>
<protein>
    <recommendedName>
        <fullName evidence="3">Sulfotransferase family protein</fullName>
    </recommendedName>
</protein>
<name>A0ABT2P3C2_9GAMM</name>
<gene>
    <name evidence="1" type="ORF">N4T56_03530</name>
</gene>
<reference evidence="1" key="1">
    <citation type="submission" date="2022-09" db="EMBL/GenBank/DDBJ databases">
        <title>Shewanella sp. KJ10-1 sp.nov, isolated from marine algae.</title>
        <authorList>
            <person name="Butt M."/>
            <person name="Lee J.K."/>
            <person name="Kim J.M."/>
            <person name="Choi D.G."/>
        </authorList>
    </citation>
    <scope>NUCLEOTIDE SEQUENCE</scope>
    <source>
        <strain evidence="1">KJ10-1</strain>
    </source>
</reference>
<dbReference type="RefSeq" id="WP_261732238.1">
    <property type="nucleotide sequence ID" value="NZ_JAODOQ010000001.1"/>
</dbReference>
<evidence type="ECO:0008006" key="3">
    <source>
        <dbReference type="Google" id="ProtNLM"/>
    </source>
</evidence>
<accession>A0ABT2P3C2</accession>
<evidence type="ECO:0000313" key="1">
    <source>
        <dbReference type="EMBL" id="MCT8985751.1"/>
    </source>
</evidence>